<evidence type="ECO:0000313" key="2">
    <source>
        <dbReference type="Proteomes" id="UP000028630"/>
    </source>
</evidence>
<accession>A0A085AFM8</accession>
<name>A0A085AFM8_9ENTR</name>
<organism evidence="1 2">
    <name type="scientific">Trabulsiella guamensis ATCC 49490</name>
    <dbReference type="NCBI Taxonomy" id="1005994"/>
    <lineage>
        <taxon>Bacteria</taxon>
        <taxon>Pseudomonadati</taxon>
        <taxon>Pseudomonadota</taxon>
        <taxon>Gammaproteobacteria</taxon>
        <taxon>Enterobacterales</taxon>
        <taxon>Enterobacteriaceae</taxon>
        <taxon>Trabulsiella</taxon>
    </lineage>
</organism>
<dbReference type="OrthoDB" id="6984162at2"/>
<gene>
    <name evidence="1" type="ORF">GTGU_01215</name>
</gene>
<dbReference type="RefSeq" id="WP_038154889.1">
    <property type="nucleotide sequence ID" value="NZ_JMTB01000044.1"/>
</dbReference>
<dbReference type="Proteomes" id="UP000028630">
    <property type="component" value="Unassembled WGS sequence"/>
</dbReference>
<proteinExistence type="predicted"/>
<dbReference type="InterPro" id="IPR019289">
    <property type="entry name" value="Phage_tail_E/E"/>
</dbReference>
<dbReference type="Pfam" id="PF10109">
    <property type="entry name" value="Phage_TAC_7"/>
    <property type="match status" value="1"/>
</dbReference>
<protein>
    <submittedName>
        <fullName evidence="1">Phage protein</fullName>
    </submittedName>
</protein>
<dbReference type="AlphaFoldDB" id="A0A085AFM8"/>
<comment type="caution">
    <text evidence="1">The sequence shown here is derived from an EMBL/GenBank/DDBJ whole genome shotgun (WGS) entry which is preliminary data.</text>
</comment>
<evidence type="ECO:0000313" key="1">
    <source>
        <dbReference type="EMBL" id="KFC09023.1"/>
    </source>
</evidence>
<reference evidence="2" key="1">
    <citation type="submission" date="2014-05" db="EMBL/GenBank/DDBJ databases">
        <title>ATOL: Assembling a taxonomically balanced genome-scale reconstruction of the evolutionary history of the Enterobacteriaceae.</title>
        <authorList>
            <person name="Plunkett G. III"/>
            <person name="Neeno-Eckwall E.C."/>
            <person name="Glasner J.D."/>
            <person name="Perna N.T."/>
        </authorList>
    </citation>
    <scope>NUCLEOTIDE SEQUENCE [LARGE SCALE GENOMIC DNA]</scope>
    <source>
        <strain evidence="2">ATCC 49490</strain>
    </source>
</reference>
<dbReference type="eggNOG" id="ENOG5033NRU">
    <property type="taxonomic scope" value="Bacteria"/>
</dbReference>
<keyword evidence="2" id="KW-1185">Reference proteome</keyword>
<dbReference type="EMBL" id="JMTB01000044">
    <property type="protein sequence ID" value="KFC09023.1"/>
    <property type="molecule type" value="Genomic_DNA"/>
</dbReference>
<sequence length="209" mass="23425">MAYTRTVKLAFPITTVSGLLKELTVSTLPAKQVREIAKKHNTDHDQTGFAALDQEFELAVAMTGQPEEIIAQLKKPDYNSLTAQIDRLTNYTTPDLLEEDENLRIAAGKKVVKAEVSKENPSLLVVVSDPLSGEVADYRLQPPTVGLTRQVRIEKDNHKRGMMVASTCTGLHQDVIDMFHMPDFNYLMELISDFLTQPGDYFQKQTLTD</sequence>